<organism evidence="2 3">
    <name type="scientific">Haematococcus lacustris</name>
    <name type="common">Green alga</name>
    <name type="synonym">Haematococcus pluvialis</name>
    <dbReference type="NCBI Taxonomy" id="44745"/>
    <lineage>
        <taxon>Eukaryota</taxon>
        <taxon>Viridiplantae</taxon>
        <taxon>Chlorophyta</taxon>
        <taxon>core chlorophytes</taxon>
        <taxon>Chlorophyceae</taxon>
        <taxon>CS clade</taxon>
        <taxon>Chlamydomonadales</taxon>
        <taxon>Haematococcaceae</taxon>
        <taxon>Haematococcus</taxon>
    </lineage>
</organism>
<protein>
    <submittedName>
        <fullName evidence="2">Uncharacterized protein</fullName>
    </submittedName>
</protein>
<feature type="compositionally biased region" description="Polar residues" evidence="1">
    <location>
        <begin position="191"/>
        <end position="200"/>
    </location>
</feature>
<name>A0A6A0A1Q2_HAELA</name>
<keyword evidence="3" id="KW-1185">Reference proteome</keyword>
<feature type="region of interest" description="Disordered" evidence="1">
    <location>
        <begin position="94"/>
        <end position="117"/>
    </location>
</feature>
<feature type="compositionally biased region" description="Polar residues" evidence="1">
    <location>
        <begin position="7"/>
        <end position="28"/>
    </location>
</feature>
<gene>
    <name evidence="2" type="ORF">HaLaN_23560</name>
</gene>
<evidence type="ECO:0000313" key="2">
    <source>
        <dbReference type="EMBL" id="GFH25574.1"/>
    </source>
</evidence>
<proteinExistence type="predicted"/>
<feature type="compositionally biased region" description="Low complexity" evidence="1">
    <location>
        <begin position="97"/>
        <end position="108"/>
    </location>
</feature>
<accession>A0A6A0A1Q2</accession>
<dbReference type="AlphaFoldDB" id="A0A6A0A1Q2"/>
<sequence length="200" mass="21650">MLASKPPASSYNHTNNHPGNVACSHNNTAGTIMTTGVKKRVKERTTSKYRNIIARSQGDQKWRCIVSSCNRCRNGCSYEAATKHANKYHSTLIPANSSQDSQEPSQSPTEGAGPSTAANEAMDVNRWVPNTGLQASPGDAAEVVKEPAAEESPNQEAEAEEIPAANTQPEGPEAELPVYDENKAWEDWSMGSYTTDVEVR</sequence>
<evidence type="ECO:0000313" key="3">
    <source>
        <dbReference type="Proteomes" id="UP000485058"/>
    </source>
</evidence>
<feature type="region of interest" description="Disordered" evidence="1">
    <location>
        <begin position="1"/>
        <end position="28"/>
    </location>
</feature>
<comment type="caution">
    <text evidence="2">The sequence shown here is derived from an EMBL/GenBank/DDBJ whole genome shotgun (WGS) entry which is preliminary data.</text>
</comment>
<feature type="region of interest" description="Disordered" evidence="1">
    <location>
        <begin position="129"/>
        <end position="200"/>
    </location>
</feature>
<dbReference type="Proteomes" id="UP000485058">
    <property type="component" value="Unassembled WGS sequence"/>
</dbReference>
<dbReference type="EMBL" id="BLLF01002852">
    <property type="protein sequence ID" value="GFH25574.1"/>
    <property type="molecule type" value="Genomic_DNA"/>
</dbReference>
<reference evidence="2 3" key="1">
    <citation type="submission" date="2020-02" db="EMBL/GenBank/DDBJ databases">
        <title>Draft genome sequence of Haematococcus lacustris strain NIES-144.</title>
        <authorList>
            <person name="Morimoto D."/>
            <person name="Nakagawa S."/>
            <person name="Yoshida T."/>
            <person name="Sawayama S."/>
        </authorList>
    </citation>
    <scope>NUCLEOTIDE SEQUENCE [LARGE SCALE GENOMIC DNA]</scope>
    <source>
        <strain evidence="2 3">NIES-144</strain>
    </source>
</reference>
<evidence type="ECO:0000256" key="1">
    <source>
        <dbReference type="SAM" id="MobiDB-lite"/>
    </source>
</evidence>